<evidence type="ECO:0000313" key="13">
    <source>
        <dbReference type="EMBL" id="SDT89678.1"/>
    </source>
</evidence>
<evidence type="ECO:0000256" key="4">
    <source>
        <dbReference type="ARBA" id="ARBA00022481"/>
    </source>
</evidence>
<dbReference type="Pfam" id="PF12019">
    <property type="entry name" value="GspH"/>
    <property type="match status" value="1"/>
</dbReference>
<dbReference type="Proteomes" id="UP000243232">
    <property type="component" value="Chromosome I"/>
</dbReference>
<keyword evidence="7 11" id="KW-1133">Transmembrane helix</keyword>
<keyword evidence="3" id="KW-1003">Cell membrane</keyword>
<keyword evidence="14" id="KW-1185">Reference proteome</keyword>
<dbReference type="InterPro" id="IPR022346">
    <property type="entry name" value="T2SS_GspH"/>
</dbReference>
<dbReference type="Gene3D" id="3.55.40.10">
    <property type="entry name" value="minor pseudopilin epsh domain"/>
    <property type="match status" value="1"/>
</dbReference>
<proteinExistence type="inferred from homology"/>
<feature type="transmembrane region" description="Helical" evidence="11">
    <location>
        <begin position="6"/>
        <end position="27"/>
    </location>
</feature>
<protein>
    <recommendedName>
        <fullName evidence="2">Type II secretion system protein H</fullName>
    </recommendedName>
    <alternativeName>
        <fullName evidence="10">General secretion pathway protein H</fullName>
    </alternativeName>
</protein>
<keyword evidence="5" id="KW-0997">Cell inner membrane</keyword>
<dbReference type="InterPro" id="IPR012902">
    <property type="entry name" value="N_methyl_site"/>
</dbReference>
<organism evidence="13 14">
    <name type="scientific">Pseudomonas pohangensis</name>
    <dbReference type="NCBI Taxonomy" id="364197"/>
    <lineage>
        <taxon>Bacteria</taxon>
        <taxon>Pseudomonadati</taxon>
        <taxon>Pseudomonadota</taxon>
        <taxon>Gammaproteobacteria</taxon>
        <taxon>Pseudomonadales</taxon>
        <taxon>Pseudomonadaceae</taxon>
        <taxon>Pseudomonas</taxon>
    </lineage>
</organism>
<reference evidence="14" key="1">
    <citation type="submission" date="2016-10" db="EMBL/GenBank/DDBJ databases">
        <authorList>
            <person name="Varghese N."/>
            <person name="Submissions S."/>
        </authorList>
    </citation>
    <scope>NUCLEOTIDE SEQUENCE [LARGE SCALE GENOMIC DNA]</scope>
    <source>
        <strain evidence="14">DSM 17875</strain>
    </source>
</reference>
<dbReference type="GO" id="GO:0015627">
    <property type="term" value="C:type II protein secretion system complex"/>
    <property type="evidence" value="ECO:0007669"/>
    <property type="project" value="InterPro"/>
</dbReference>
<evidence type="ECO:0000256" key="2">
    <source>
        <dbReference type="ARBA" id="ARBA00021549"/>
    </source>
</evidence>
<dbReference type="RefSeq" id="WP_090192798.1">
    <property type="nucleotide sequence ID" value="NZ_LT629785.1"/>
</dbReference>
<feature type="domain" description="General secretion pathway GspH" evidence="12">
    <location>
        <begin position="42"/>
        <end position="157"/>
    </location>
</feature>
<dbReference type="AlphaFoldDB" id="A0A1H2E4R2"/>
<comment type="similarity">
    <text evidence="9">Belongs to the GSP H family.</text>
</comment>
<dbReference type="GO" id="GO:0005886">
    <property type="term" value="C:plasma membrane"/>
    <property type="evidence" value="ECO:0007669"/>
    <property type="project" value="UniProtKB-SubCell"/>
</dbReference>
<dbReference type="Pfam" id="PF07963">
    <property type="entry name" value="N_methyl"/>
    <property type="match status" value="1"/>
</dbReference>
<evidence type="ECO:0000256" key="10">
    <source>
        <dbReference type="ARBA" id="ARBA00030775"/>
    </source>
</evidence>
<accession>A0A1H2E4R2</accession>
<evidence type="ECO:0000259" key="12">
    <source>
        <dbReference type="Pfam" id="PF12019"/>
    </source>
</evidence>
<evidence type="ECO:0000256" key="3">
    <source>
        <dbReference type="ARBA" id="ARBA00022475"/>
    </source>
</evidence>
<evidence type="ECO:0000256" key="11">
    <source>
        <dbReference type="SAM" id="Phobius"/>
    </source>
</evidence>
<evidence type="ECO:0000256" key="9">
    <source>
        <dbReference type="ARBA" id="ARBA00025772"/>
    </source>
</evidence>
<dbReference type="NCBIfam" id="TIGR02532">
    <property type="entry name" value="IV_pilin_GFxxxE"/>
    <property type="match status" value="1"/>
</dbReference>
<comment type="subcellular location">
    <subcellularLocation>
        <location evidence="1">Cell inner membrane</location>
        <topology evidence="1">Single-pass membrane protein</topology>
    </subcellularLocation>
</comment>
<dbReference type="EMBL" id="LT629785">
    <property type="protein sequence ID" value="SDT89678.1"/>
    <property type="molecule type" value="Genomic_DNA"/>
</dbReference>
<keyword evidence="4" id="KW-0488">Methylation</keyword>
<gene>
    <name evidence="13" type="ORF">SAMN05216296_0353</name>
</gene>
<evidence type="ECO:0000256" key="7">
    <source>
        <dbReference type="ARBA" id="ARBA00022989"/>
    </source>
</evidence>
<dbReference type="STRING" id="364197.SAMN05216296_0353"/>
<evidence type="ECO:0000256" key="8">
    <source>
        <dbReference type="ARBA" id="ARBA00023136"/>
    </source>
</evidence>
<evidence type="ECO:0000256" key="1">
    <source>
        <dbReference type="ARBA" id="ARBA00004377"/>
    </source>
</evidence>
<name>A0A1H2E4R2_9PSED</name>
<keyword evidence="8 11" id="KW-0472">Membrane</keyword>
<dbReference type="GO" id="GO:0015628">
    <property type="term" value="P:protein secretion by the type II secretion system"/>
    <property type="evidence" value="ECO:0007669"/>
    <property type="project" value="InterPro"/>
</dbReference>
<keyword evidence="6 11" id="KW-0812">Transmembrane</keyword>
<dbReference type="InterPro" id="IPR045584">
    <property type="entry name" value="Pilin-like"/>
</dbReference>
<dbReference type="SUPFAM" id="SSF54523">
    <property type="entry name" value="Pili subunits"/>
    <property type="match status" value="1"/>
</dbReference>
<sequence length="171" mass="18779">MNKVNGYTLLELTVCLGIVAIMLGVAVPNFESALARNKQTEATNLLIGALHYARGSAVYGRTVVSLCTGLSTCTDSQLWDQNILIFTDENKNGKLDNVEILLQQISTPTDLNWQWSNFRSTSYLQYEPDGSTRALNGTFTLCHAGQPLQQVVINLTGRVRTQKPGASARCR</sequence>
<evidence type="ECO:0000256" key="5">
    <source>
        <dbReference type="ARBA" id="ARBA00022519"/>
    </source>
</evidence>
<evidence type="ECO:0000313" key="14">
    <source>
        <dbReference type="Proteomes" id="UP000243232"/>
    </source>
</evidence>
<dbReference type="OrthoDB" id="7029581at2"/>
<evidence type="ECO:0000256" key="6">
    <source>
        <dbReference type="ARBA" id="ARBA00022692"/>
    </source>
</evidence>